<feature type="compositionally biased region" description="Basic and acidic residues" evidence="1">
    <location>
        <begin position="627"/>
        <end position="647"/>
    </location>
</feature>
<feature type="signal peptide" evidence="3">
    <location>
        <begin position="1"/>
        <end position="19"/>
    </location>
</feature>
<name>A0A8J2SHV4_9STRA</name>
<keyword evidence="3" id="KW-0732">Signal</keyword>
<feature type="transmembrane region" description="Helical" evidence="2">
    <location>
        <begin position="241"/>
        <end position="265"/>
    </location>
</feature>
<evidence type="ECO:0000256" key="3">
    <source>
        <dbReference type="SAM" id="SignalP"/>
    </source>
</evidence>
<sequence>MRTLLLLLTVGSAYRTGRTKIQRREPWVVVERFCFEGRSTLDYSVKTTGGTRMYIYGSKDQKSFREKVDKKAYQAMSLQKRFERADSEVVLAPGTTSSGSLKFAVESGQTFVHIVIANFNASCNAICVDQFSCNAEFSKRCYGPVEVEYDMTFRDGASEHGRDERGANVLYGVFAALYALFVGLSCAVEGLLVREDKRHATCRILMRSVWVAALSIWFRMLHHAIYANDGKGAPKLVNAAMAFSLVADCGVLLALALCAEGWRIVRRKIAVRGRIRVALLITTYSIAAACIWGWYVSTYKHSTSPSLRETAPGRGLVGLRVVAGAIVIARLLQQSDRFMASKREFYQVLFGLIVGWSAVWPVALIAATVARPADKDMAFDGCLVVAEFLVQALLVYCCKPGSPLFPFHANVVNAAANPTAGLWGAARSGGMSDPRFQSVSGGRGANTNSANQYVINDGFEALHVRRLKHVWQHLTERLDAVEDSARELATAVALADVDDEPPARFPGQPDTPTPLQSRRGTPRTEAAQDRAAELLAGRETELPRRNKSPPRTPPRGDSPRRPGGPDTPSARRKKRSPPRTPPPDEDPPPRRRSDGDGRPPRQDGGSAPVSRRSSDAYSGEPASTEGADPRDEGTVRGDPDVEKLAPP</sequence>
<dbReference type="InterPro" id="IPR047831">
    <property type="entry name" value="GPR180/TMEM145"/>
</dbReference>
<feature type="domain" description="GPR180/TMEM145 transmembrane" evidence="4">
    <location>
        <begin position="175"/>
        <end position="369"/>
    </location>
</feature>
<reference evidence="5" key="1">
    <citation type="submission" date="2021-11" db="EMBL/GenBank/DDBJ databases">
        <authorList>
            <consortium name="Genoscope - CEA"/>
            <person name="William W."/>
        </authorList>
    </citation>
    <scope>NUCLEOTIDE SEQUENCE</scope>
</reference>
<feature type="chain" id="PRO_5035184141" description="GPR180/TMEM145 transmembrane domain-containing protein" evidence="3">
    <location>
        <begin position="20"/>
        <end position="647"/>
    </location>
</feature>
<evidence type="ECO:0000256" key="2">
    <source>
        <dbReference type="SAM" id="Phobius"/>
    </source>
</evidence>
<evidence type="ECO:0000256" key="1">
    <source>
        <dbReference type="SAM" id="MobiDB-lite"/>
    </source>
</evidence>
<dbReference type="GO" id="GO:0019236">
    <property type="term" value="P:response to pheromone"/>
    <property type="evidence" value="ECO:0007669"/>
    <property type="project" value="InterPro"/>
</dbReference>
<feature type="region of interest" description="Disordered" evidence="1">
    <location>
        <begin position="494"/>
        <end position="647"/>
    </location>
</feature>
<dbReference type="OrthoDB" id="205745at2759"/>
<comment type="caution">
    <text evidence="5">The sequence shown here is derived from an EMBL/GenBank/DDBJ whole genome shotgun (WGS) entry which is preliminary data.</text>
</comment>
<feature type="transmembrane region" description="Helical" evidence="2">
    <location>
        <begin position="169"/>
        <end position="192"/>
    </location>
</feature>
<keyword evidence="6" id="KW-1185">Reference proteome</keyword>
<evidence type="ECO:0000313" key="5">
    <source>
        <dbReference type="EMBL" id="CAH0372170.1"/>
    </source>
</evidence>
<organism evidence="5 6">
    <name type="scientific">Pelagomonas calceolata</name>
    <dbReference type="NCBI Taxonomy" id="35677"/>
    <lineage>
        <taxon>Eukaryota</taxon>
        <taxon>Sar</taxon>
        <taxon>Stramenopiles</taxon>
        <taxon>Ochrophyta</taxon>
        <taxon>Pelagophyceae</taxon>
        <taxon>Pelagomonadales</taxon>
        <taxon>Pelagomonadaceae</taxon>
        <taxon>Pelagomonas</taxon>
    </lineage>
</organism>
<feature type="transmembrane region" description="Helical" evidence="2">
    <location>
        <begin position="277"/>
        <end position="295"/>
    </location>
</feature>
<feature type="compositionally biased region" description="Basic and acidic residues" evidence="1">
    <location>
        <begin position="526"/>
        <end position="544"/>
    </location>
</feature>
<dbReference type="Proteomes" id="UP000789595">
    <property type="component" value="Unassembled WGS sequence"/>
</dbReference>
<dbReference type="Pfam" id="PF10192">
    <property type="entry name" value="GPR180-TMEM145_TM"/>
    <property type="match status" value="1"/>
</dbReference>
<dbReference type="PANTHER" id="PTHR23252">
    <property type="entry name" value="INTIMAL THICKNESS RECEPTOR-RELATED"/>
    <property type="match status" value="1"/>
</dbReference>
<dbReference type="GO" id="GO:0007186">
    <property type="term" value="P:G protein-coupled receptor signaling pathway"/>
    <property type="evidence" value="ECO:0007669"/>
    <property type="project" value="InterPro"/>
</dbReference>
<dbReference type="InterPro" id="IPR019336">
    <property type="entry name" value="GPR180/TMEM145_TM"/>
</dbReference>
<feature type="transmembrane region" description="Helical" evidence="2">
    <location>
        <begin position="315"/>
        <end position="333"/>
    </location>
</feature>
<feature type="transmembrane region" description="Helical" evidence="2">
    <location>
        <begin position="204"/>
        <end position="221"/>
    </location>
</feature>
<feature type="transmembrane region" description="Helical" evidence="2">
    <location>
        <begin position="345"/>
        <end position="366"/>
    </location>
</feature>
<dbReference type="AlphaFoldDB" id="A0A8J2SHV4"/>
<keyword evidence="2" id="KW-0472">Membrane</keyword>
<evidence type="ECO:0000313" key="6">
    <source>
        <dbReference type="Proteomes" id="UP000789595"/>
    </source>
</evidence>
<keyword evidence="2" id="KW-1133">Transmembrane helix</keyword>
<gene>
    <name evidence="5" type="ORF">PECAL_3P21510</name>
</gene>
<proteinExistence type="predicted"/>
<feature type="compositionally biased region" description="Basic and acidic residues" evidence="1">
    <location>
        <begin position="587"/>
        <end position="601"/>
    </location>
</feature>
<keyword evidence="2" id="KW-0812">Transmembrane</keyword>
<evidence type="ECO:0000259" key="4">
    <source>
        <dbReference type="Pfam" id="PF10192"/>
    </source>
</evidence>
<dbReference type="EMBL" id="CAKKNE010000003">
    <property type="protein sequence ID" value="CAH0372170.1"/>
    <property type="molecule type" value="Genomic_DNA"/>
</dbReference>
<accession>A0A8J2SHV4</accession>
<dbReference type="PANTHER" id="PTHR23252:SF29">
    <property type="entry name" value="INTEGRAL MEMBRANE PROTEIN GPR180"/>
    <property type="match status" value="1"/>
</dbReference>
<protein>
    <recommendedName>
        <fullName evidence="4">GPR180/TMEM145 transmembrane domain-containing protein</fullName>
    </recommendedName>
</protein>